<name>A0A6V8LUW5_9BACT</name>
<feature type="modified residue" description="4-aspartylphosphate" evidence="2">
    <location>
        <position position="57"/>
    </location>
</feature>
<keyword evidence="2" id="KW-0597">Phosphoprotein</keyword>
<dbReference type="InterPro" id="IPR001789">
    <property type="entry name" value="Sig_transdc_resp-reg_receiver"/>
</dbReference>
<dbReference type="PANTHER" id="PTHR48111">
    <property type="entry name" value="REGULATOR OF RPOS"/>
    <property type="match status" value="1"/>
</dbReference>
<dbReference type="Gene3D" id="6.10.250.690">
    <property type="match status" value="1"/>
</dbReference>
<dbReference type="GO" id="GO:0032993">
    <property type="term" value="C:protein-DNA complex"/>
    <property type="evidence" value="ECO:0007669"/>
    <property type="project" value="TreeGrafter"/>
</dbReference>
<dbReference type="Gene3D" id="1.10.10.10">
    <property type="entry name" value="Winged helix-like DNA-binding domain superfamily/Winged helix DNA-binding domain"/>
    <property type="match status" value="1"/>
</dbReference>
<dbReference type="Proteomes" id="UP000494245">
    <property type="component" value="Unassembled WGS sequence"/>
</dbReference>
<dbReference type="Pfam" id="PF00486">
    <property type="entry name" value="Trans_reg_C"/>
    <property type="match status" value="1"/>
</dbReference>
<keyword evidence="1 3" id="KW-0238">DNA-binding</keyword>
<sequence>MTSNKTATILVVDDETAILRFLKPFLQAEGYAVIEARTGREALAMASSHEPGVILLDLGLPDMDGEEIIQALPPWSRARVIVVSARGREQDKVSALDLGASDYLTKPFSLAELAARIRALLRRGATADAPPSGSYRFGDLSIDIEAHVVRLGGEEVHLTPTEFKMLAFLARHAGKVVTHGQLLKEVWGKHSQGQEHYVRIHVHKLRQKIEPDPARPRHLHTETGVGYRFKE</sequence>
<dbReference type="EMBL" id="BLTE01000012">
    <property type="protein sequence ID" value="GFK94750.1"/>
    <property type="molecule type" value="Genomic_DNA"/>
</dbReference>
<dbReference type="SMART" id="SM00448">
    <property type="entry name" value="REC"/>
    <property type="match status" value="1"/>
</dbReference>
<dbReference type="Gene3D" id="3.40.50.2300">
    <property type="match status" value="1"/>
</dbReference>
<evidence type="ECO:0000259" key="4">
    <source>
        <dbReference type="PROSITE" id="PS50110"/>
    </source>
</evidence>
<comment type="caution">
    <text evidence="6">The sequence shown here is derived from an EMBL/GenBank/DDBJ whole genome shotgun (WGS) entry which is preliminary data.</text>
</comment>
<reference evidence="6 7" key="2">
    <citation type="submission" date="2020-05" db="EMBL/GenBank/DDBJ databases">
        <title>Draft genome sequence of Desulfovibrio sp. strainFSS-1.</title>
        <authorList>
            <person name="Shimoshige H."/>
            <person name="Kobayashi H."/>
            <person name="Maekawa T."/>
        </authorList>
    </citation>
    <scope>NUCLEOTIDE SEQUENCE [LARGE SCALE GENOMIC DNA]</scope>
    <source>
        <strain evidence="6 7">SIID29052-01</strain>
    </source>
</reference>
<protein>
    <submittedName>
        <fullName evidence="6">KDP operon transcriptional regulatory protein KdpE</fullName>
    </submittedName>
</protein>
<dbReference type="PANTHER" id="PTHR48111:SF50">
    <property type="entry name" value="KDP OPERON TRANSCRIPTIONAL REGULATORY PROTEIN KDPE"/>
    <property type="match status" value="1"/>
</dbReference>
<evidence type="ECO:0000313" key="6">
    <source>
        <dbReference type="EMBL" id="GFK94750.1"/>
    </source>
</evidence>
<dbReference type="GO" id="GO:0005829">
    <property type="term" value="C:cytosol"/>
    <property type="evidence" value="ECO:0007669"/>
    <property type="project" value="TreeGrafter"/>
</dbReference>
<dbReference type="GO" id="GO:0000976">
    <property type="term" value="F:transcription cis-regulatory region binding"/>
    <property type="evidence" value="ECO:0007669"/>
    <property type="project" value="TreeGrafter"/>
</dbReference>
<dbReference type="GO" id="GO:0006355">
    <property type="term" value="P:regulation of DNA-templated transcription"/>
    <property type="evidence" value="ECO:0007669"/>
    <property type="project" value="InterPro"/>
</dbReference>
<evidence type="ECO:0000256" key="2">
    <source>
        <dbReference type="PROSITE-ProRule" id="PRU00169"/>
    </source>
</evidence>
<dbReference type="InterPro" id="IPR001867">
    <property type="entry name" value="OmpR/PhoB-type_DNA-bd"/>
</dbReference>
<dbReference type="CDD" id="cd17620">
    <property type="entry name" value="REC_OmpR_KdpE-like"/>
    <property type="match status" value="1"/>
</dbReference>
<dbReference type="RefSeq" id="WP_173085131.1">
    <property type="nucleotide sequence ID" value="NZ_BLTE01000012.1"/>
</dbReference>
<dbReference type="AlphaFoldDB" id="A0A6V8LUW5"/>
<gene>
    <name evidence="6" type="primary">kdpE</name>
    <name evidence="6" type="ORF">NNJEOMEG_02597</name>
</gene>
<evidence type="ECO:0000259" key="5">
    <source>
        <dbReference type="PROSITE" id="PS51755"/>
    </source>
</evidence>
<organism evidence="6 7">
    <name type="scientific">Fundidesulfovibrio magnetotacticus</name>
    <dbReference type="NCBI Taxonomy" id="2730080"/>
    <lineage>
        <taxon>Bacteria</taxon>
        <taxon>Pseudomonadati</taxon>
        <taxon>Thermodesulfobacteriota</taxon>
        <taxon>Desulfovibrionia</taxon>
        <taxon>Desulfovibrionales</taxon>
        <taxon>Desulfovibrionaceae</taxon>
        <taxon>Fundidesulfovibrio</taxon>
    </lineage>
</organism>
<reference evidence="6 7" key="1">
    <citation type="submission" date="2020-04" db="EMBL/GenBank/DDBJ databases">
        <authorList>
            <consortium name="Desulfovibrio sp. FSS-1 genome sequencing consortium"/>
            <person name="Shimoshige H."/>
            <person name="Kobayashi H."/>
            <person name="Maekawa T."/>
        </authorList>
    </citation>
    <scope>NUCLEOTIDE SEQUENCE [LARGE SCALE GENOMIC DNA]</scope>
    <source>
        <strain evidence="6 7">SIID29052-01</strain>
    </source>
</reference>
<dbReference type="SUPFAM" id="SSF52172">
    <property type="entry name" value="CheY-like"/>
    <property type="match status" value="1"/>
</dbReference>
<feature type="domain" description="Response regulatory" evidence="4">
    <location>
        <begin position="8"/>
        <end position="121"/>
    </location>
</feature>
<proteinExistence type="predicted"/>
<feature type="domain" description="OmpR/PhoB-type" evidence="5">
    <location>
        <begin position="132"/>
        <end position="231"/>
    </location>
</feature>
<dbReference type="GO" id="GO:0000156">
    <property type="term" value="F:phosphorelay response regulator activity"/>
    <property type="evidence" value="ECO:0007669"/>
    <property type="project" value="TreeGrafter"/>
</dbReference>
<feature type="DNA-binding region" description="OmpR/PhoB-type" evidence="3">
    <location>
        <begin position="132"/>
        <end position="231"/>
    </location>
</feature>
<accession>A0A6V8LUW5</accession>
<evidence type="ECO:0000256" key="1">
    <source>
        <dbReference type="ARBA" id="ARBA00023125"/>
    </source>
</evidence>
<evidence type="ECO:0000256" key="3">
    <source>
        <dbReference type="PROSITE-ProRule" id="PRU01091"/>
    </source>
</evidence>
<dbReference type="InterPro" id="IPR036388">
    <property type="entry name" value="WH-like_DNA-bd_sf"/>
</dbReference>
<dbReference type="PROSITE" id="PS50110">
    <property type="entry name" value="RESPONSE_REGULATORY"/>
    <property type="match status" value="1"/>
</dbReference>
<dbReference type="Pfam" id="PF00072">
    <property type="entry name" value="Response_reg"/>
    <property type="match status" value="1"/>
</dbReference>
<dbReference type="CDD" id="cd00383">
    <property type="entry name" value="trans_reg_C"/>
    <property type="match status" value="1"/>
</dbReference>
<dbReference type="SMART" id="SM00862">
    <property type="entry name" value="Trans_reg_C"/>
    <property type="match status" value="1"/>
</dbReference>
<dbReference type="InterPro" id="IPR011006">
    <property type="entry name" value="CheY-like_superfamily"/>
</dbReference>
<dbReference type="FunFam" id="1.10.10.10:FF:000210">
    <property type="entry name" value="Winged-helix transcriptional response regulator KdpE"/>
    <property type="match status" value="1"/>
</dbReference>
<dbReference type="InterPro" id="IPR039420">
    <property type="entry name" value="WalR-like"/>
</dbReference>
<keyword evidence="7" id="KW-1185">Reference proteome</keyword>
<dbReference type="PROSITE" id="PS51755">
    <property type="entry name" value="OMPR_PHOB"/>
    <property type="match status" value="1"/>
</dbReference>
<evidence type="ECO:0000313" key="7">
    <source>
        <dbReference type="Proteomes" id="UP000494245"/>
    </source>
</evidence>